<dbReference type="InterPro" id="IPR001296">
    <property type="entry name" value="Glyco_trans_1"/>
</dbReference>
<dbReference type="SUPFAM" id="SSF53756">
    <property type="entry name" value="UDP-Glycosyltransferase/glycogen phosphorylase"/>
    <property type="match status" value="1"/>
</dbReference>
<name>A0A7Z0D703_9ACTN</name>
<evidence type="ECO:0000259" key="4">
    <source>
        <dbReference type="Pfam" id="PF13439"/>
    </source>
</evidence>
<evidence type="ECO:0000259" key="3">
    <source>
        <dbReference type="Pfam" id="PF00534"/>
    </source>
</evidence>
<comment type="caution">
    <text evidence="5">The sequence shown here is derived from an EMBL/GenBank/DDBJ whole genome shotgun (WGS) entry which is preliminary data.</text>
</comment>
<dbReference type="InterPro" id="IPR050194">
    <property type="entry name" value="Glycosyltransferase_grp1"/>
</dbReference>
<dbReference type="EMBL" id="JACBZS010000001">
    <property type="protein sequence ID" value="NYI70020.1"/>
    <property type="molecule type" value="Genomic_DNA"/>
</dbReference>
<dbReference type="GO" id="GO:0016757">
    <property type="term" value="F:glycosyltransferase activity"/>
    <property type="evidence" value="ECO:0007669"/>
    <property type="project" value="UniProtKB-KW"/>
</dbReference>
<dbReference type="PANTHER" id="PTHR45947:SF3">
    <property type="entry name" value="SULFOQUINOVOSYL TRANSFERASE SQD2"/>
    <property type="match status" value="1"/>
</dbReference>
<dbReference type="Pfam" id="PF13439">
    <property type="entry name" value="Glyco_transf_4"/>
    <property type="match status" value="1"/>
</dbReference>
<evidence type="ECO:0000256" key="1">
    <source>
        <dbReference type="ARBA" id="ARBA00022676"/>
    </source>
</evidence>
<evidence type="ECO:0000313" key="6">
    <source>
        <dbReference type="Proteomes" id="UP000527616"/>
    </source>
</evidence>
<dbReference type="PANTHER" id="PTHR45947">
    <property type="entry name" value="SULFOQUINOVOSYL TRANSFERASE SQD2"/>
    <property type="match status" value="1"/>
</dbReference>
<protein>
    <submittedName>
        <fullName evidence="5">Glycosyltransferase involved in cell wall biosynthesis</fullName>
    </submittedName>
</protein>
<feature type="domain" description="Glycosyl transferase family 1" evidence="3">
    <location>
        <begin position="200"/>
        <end position="359"/>
    </location>
</feature>
<keyword evidence="6" id="KW-1185">Reference proteome</keyword>
<dbReference type="Pfam" id="PF00534">
    <property type="entry name" value="Glycos_transf_1"/>
    <property type="match status" value="1"/>
</dbReference>
<evidence type="ECO:0000313" key="5">
    <source>
        <dbReference type="EMBL" id="NYI70020.1"/>
    </source>
</evidence>
<dbReference type="Proteomes" id="UP000527616">
    <property type="component" value="Unassembled WGS sequence"/>
</dbReference>
<dbReference type="RefSeq" id="WP_179444018.1">
    <property type="nucleotide sequence ID" value="NZ_JACBZS010000001.1"/>
</dbReference>
<reference evidence="5 6" key="1">
    <citation type="submission" date="2020-07" db="EMBL/GenBank/DDBJ databases">
        <title>Sequencing the genomes of 1000 actinobacteria strains.</title>
        <authorList>
            <person name="Klenk H.-P."/>
        </authorList>
    </citation>
    <scope>NUCLEOTIDE SEQUENCE [LARGE SCALE GENOMIC DNA]</scope>
    <source>
        <strain evidence="5 6">DSM 103164</strain>
    </source>
</reference>
<proteinExistence type="predicted"/>
<gene>
    <name evidence="5" type="ORF">GGQ54_000580</name>
</gene>
<keyword evidence="2 5" id="KW-0808">Transferase</keyword>
<feature type="domain" description="Glycosyltransferase subfamily 4-like N-terminal" evidence="4">
    <location>
        <begin position="14"/>
        <end position="189"/>
    </location>
</feature>
<dbReference type="AlphaFoldDB" id="A0A7Z0D703"/>
<dbReference type="Gene3D" id="3.40.50.2000">
    <property type="entry name" value="Glycogen Phosphorylase B"/>
    <property type="match status" value="2"/>
</dbReference>
<organism evidence="5 6">
    <name type="scientific">Naumannella cuiyingiana</name>
    <dbReference type="NCBI Taxonomy" id="1347891"/>
    <lineage>
        <taxon>Bacteria</taxon>
        <taxon>Bacillati</taxon>
        <taxon>Actinomycetota</taxon>
        <taxon>Actinomycetes</taxon>
        <taxon>Propionibacteriales</taxon>
        <taxon>Propionibacteriaceae</taxon>
        <taxon>Naumannella</taxon>
    </lineage>
</organism>
<keyword evidence="1" id="KW-0328">Glycosyltransferase</keyword>
<dbReference type="InterPro" id="IPR028098">
    <property type="entry name" value="Glyco_trans_4-like_N"/>
</dbReference>
<dbReference type="GO" id="GO:1901137">
    <property type="term" value="P:carbohydrate derivative biosynthetic process"/>
    <property type="evidence" value="ECO:0007669"/>
    <property type="project" value="UniProtKB-ARBA"/>
</dbReference>
<accession>A0A7Z0D703</accession>
<sequence length="387" mass="41747">MRVLIGTDTYPPTVNGAAQFSQRLARGLAARGHEVHVACPSPTGPPERVVGADGVVVHRMRSITYPLYDTFRVCLPGTVRRSARRVMDAVSPDVVHTQDHFLLGRALMTIAGARGIGIVATNHLMPQNFFDHVPCPVPLRGPASRVLWWDLARIYRKAGAVTSPTPRAVELLDRSTGVGAIAVSNGIDIAPYLAAAERAEHDPTPVILFVGRLDQEKRVDDLLRAMARLPEDLPGRLEVVGDGSHRDSWRALAGRLGLGPDRVVFRGFLPDEALLAAYGRADVFAMPGVAELQSLATLEAMAAGLPVVAADAMALPHLVHHGDNGYLFTPGNAAELAGRLESLLRDAELRATMGKNSREIVAAHSFEQTLDTFEDLYRQVGRAARTA</sequence>
<evidence type="ECO:0000256" key="2">
    <source>
        <dbReference type="ARBA" id="ARBA00022679"/>
    </source>
</evidence>